<dbReference type="SUPFAM" id="SSF57667">
    <property type="entry name" value="beta-beta-alpha zinc fingers"/>
    <property type="match status" value="1"/>
</dbReference>
<dbReference type="PROSITE" id="PS00028">
    <property type="entry name" value="ZINC_FINGER_C2H2_1"/>
    <property type="match status" value="1"/>
</dbReference>
<reference evidence="7" key="1">
    <citation type="submission" date="2023-03" db="EMBL/GenBank/DDBJ databases">
        <title>Massive genome expansion in bonnet fungi (Mycena s.s.) driven by repeated elements and novel gene families across ecological guilds.</title>
        <authorList>
            <consortium name="Lawrence Berkeley National Laboratory"/>
            <person name="Harder C.B."/>
            <person name="Miyauchi S."/>
            <person name="Viragh M."/>
            <person name="Kuo A."/>
            <person name="Thoen E."/>
            <person name="Andreopoulos B."/>
            <person name="Lu D."/>
            <person name="Skrede I."/>
            <person name="Drula E."/>
            <person name="Henrissat B."/>
            <person name="Morin E."/>
            <person name="Kohler A."/>
            <person name="Barry K."/>
            <person name="LaButti K."/>
            <person name="Morin E."/>
            <person name="Salamov A."/>
            <person name="Lipzen A."/>
            <person name="Mereny Z."/>
            <person name="Hegedus B."/>
            <person name="Baldrian P."/>
            <person name="Stursova M."/>
            <person name="Weitz H."/>
            <person name="Taylor A."/>
            <person name="Grigoriev I.V."/>
            <person name="Nagy L.G."/>
            <person name="Martin F."/>
            <person name="Kauserud H."/>
        </authorList>
    </citation>
    <scope>NUCLEOTIDE SEQUENCE</scope>
    <source>
        <strain evidence="7">CBHHK002</strain>
    </source>
</reference>
<evidence type="ECO:0000259" key="6">
    <source>
        <dbReference type="PROSITE" id="PS50157"/>
    </source>
</evidence>
<dbReference type="PANTHER" id="PTHR14003">
    <property type="entry name" value="TRANSCRIPTIONAL REPRESSOR PROTEIN YY"/>
    <property type="match status" value="1"/>
</dbReference>
<evidence type="ECO:0000256" key="2">
    <source>
        <dbReference type="ARBA" id="ARBA00022737"/>
    </source>
</evidence>
<protein>
    <recommendedName>
        <fullName evidence="6">C2H2-type domain-containing protein</fullName>
    </recommendedName>
</protein>
<keyword evidence="1" id="KW-0479">Metal-binding</keyword>
<keyword evidence="8" id="KW-1185">Reference proteome</keyword>
<dbReference type="PROSITE" id="PS50157">
    <property type="entry name" value="ZINC_FINGER_C2H2_2"/>
    <property type="match status" value="1"/>
</dbReference>
<evidence type="ECO:0000256" key="4">
    <source>
        <dbReference type="ARBA" id="ARBA00022833"/>
    </source>
</evidence>
<keyword evidence="2" id="KW-0677">Repeat</keyword>
<accession>A0AAD6ZI43</accession>
<dbReference type="GO" id="GO:0000785">
    <property type="term" value="C:chromatin"/>
    <property type="evidence" value="ECO:0007669"/>
    <property type="project" value="TreeGrafter"/>
</dbReference>
<feature type="domain" description="C2H2-type" evidence="6">
    <location>
        <begin position="1"/>
        <end position="28"/>
    </location>
</feature>
<dbReference type="GO" id="GO:0000981">
    <property type="term" value="F:DNA-binding transcription factor activity, RNA polymerase II-specific"/>
    <property type="evidence" value="ECO:0007669"/>
    <property type="project" value="TreeGrafter"/>
</dbReference>
<organism evidence="7 8">
    <name type="scientific">Mycena albidolilacea</name>
    <dbReference type="NCBI Taxonomy" id="1033008"/>
    <lineage>
        <taxon>Eukaryota</taxon>
        <taxon>Fungi</taxon>
        <taxon>Dikarya</taxon>
        <taxon>Basidiomycota</taxon>
        <taxon>Agaricomycotina</taxon>
        <taxon>Agaricomycetes</taxon>
        <taxon>Agaricomycetidae</taxon>
        <taxon>Agaricales</taxon>
        <taxon>Marasmiineae</taxon>
        <taxon>Mycenaceae</taxon>
        <taxon>Mycena</taxon>
    </lineage>
</organism>
<evidence type="ECO:0000256" key="5">
    <source>
        <dbReference type="PROSITE-ProRule" id="PRU00042"/>
    </source>
</evidence>
<comment type="caution">
    <text evidence="7">The sequence shown here is derived from an EMBL/GenBank/DDBJ whole genome shotgun (WGS) entry which is preliminary data.</text>
</comment>
<dbReference type="GO" id="GO:0031519">
    <property type="term" value="C:PcG protein complex"/>
    <property type="evidence" value="ECO:0007669"/>
    <property type="project" value="TreeGrafter"/>
</dbReference>
<dbReference type="GO" id="GO:0008270">
    <property type="term" value="F:zinc ion binding"/>
    <property type="evidence" value="ECO:0007669"/>
    <property type="project" value="UniProtKB-KW"/>
</dbReference>
<keyword evidence="4" id="KW-0862">Zinc</keyword>
<keyword evidence="3 5" id="KW-0863">Zinc-finger</keyword>
<dbReference type="GO" id="GO:0005667">
    <property type="term" value="C:transcription regulator complex"/>
    <property type="evidence" value="ECO:0007669"/>
    <property type="project" value="TreeGrafter"/>
</dbReference>
<proteinExistence type="predicted"/>
<feature type="non-terminal residue" evidence="7">
    <location>
        <position position="1"/>
    </location>
</feature>
<evidence type="ECO:0000256" key="1">
    <source>
        <dbReference type="ARBA" id="ARBA00022723"/>
    </source>
</evidence>
<sequence length="49" mass="5761">YPCLWCDKDFMSSGQLKHHALTHTGEKNHQCPFPGCETRCSRRDNLRQQ</sequence>
<dbReference type="GO" id="GO:0000978">
    <property type="term" value="F:RNA polymerase II cis-regulatory region sequence-specific DNA binding"/>
    <property type="evidence" value="ECO:0007669"/>
    <property type="project" value="TreeGrafter"/>
</dbReference>
<evidence type="ECO:0000256" key="3">
    <source>
        <dbReference type="ARBA" id="ARBA00022771"/>
    </source>
</evidence>
<dbReference type="AlphaFoldDB" id="A0AAD6ZI43"/>
<name>A0AAD6ZI43_9AGAR</name>
<dbReference type="EMBL" id="JARIHO010000047">
    <property type="protein sequence ID" value="KAJ7323352.1"/>
    <property type="molecule type" value="Genomic_DNA"/>
</dbReference>
<evidence type="ECO:0000313" key="8">
    <source>
        <dbReference type="Proteomes" id="UP001218218"/>
    </source>
</evidence>
<evidence type="ECO:0000313" key="7">
    <source>
        <dbReference type="EMBL" id="KAJ7323352.1"/>
    </source>
</evidence>
<dbReference type="InterPro" id="IPR036236">
    <property type="entry name" value="Znf_C2H2_sf"/>
</dbReference>
<dbReference type="PANTHER" id="PTHR14003:SF19">
    <property type="entry name" value="YY2 TRANSCRIPTION FACTOR"/>
    <property type="match status" value="1"/>
</dbReference>
<dbReference type="Gene3D" id="3.30.160.60">
    <property type="entry name" value="Classic Zinc Finger"/>
    <property type="match status" value="2"/>
</dbReference>
<dbReference type="Pfam" id="PF00096">
    <property type="entry name" value="zf-C2H2"/>
    <property type="match status" value="1"/>
</dbReference>
<dbReference type="Proteomes" id="UP001218218">
    <property type="component" value="Unassembled WGS sequence"/>
</dbReference>
<gene>
    <name evidence="7" type="ORF">DFH08DRAFT_711976</name>
</gene>
<dbReference type="InterPro" id="IPR013087">
    <property type="entry name" value="Znf_C2H2_type"/>
</dbReference>